<comment type="pathway">
    <text evidence="4">Cofactor biosynthesis; ubiquinone biosynthesis.</text>
</comment>
<evidence type="ECO:0000313" key="5">
    <source>
        <dbReference type="EMBL" id="MEY1660760.1"/>
    </source>
</evidence>
<dbReference type="Pfam" id="PF04345">
    <property type="entry name" value="Chor_lyase"/>
    <property type="match status" value="1"/>
</dbReference>
<dbReference type="GO" id="GO:0008813">
    <property type="term" value="F:chorismate lyase activity"/>
    <property type="evidence" value="ECO:0007669"/>
    <property type="project" value="UniProtKB-EC"/>
</dbReference>
<keyword evidence="2 4" id="KW-0831">Ubiquinone biosynthesis</keyword>
<comment type="catalytic activity">
    <reaction evidence="4">
        <text>chorismate = 4-hydroxybenzoate + pyruvate</text>
        <dbReference type="Rhea" id="RHEA:16505"/>
        <dbReference type="ChEBI" id="CHEBI:15361"/>
        <dbReference type="ChEBI" id="CHEBI:17879"/>
        <dbReference type="ChEBI" id="CHEBI:29748"/>
        <dbReference type="EC" id="4.1.3.40"/>
    </reaction>
</comment>
<dbReference type="EMBL" id="JBGCUO010000001">
    <property type="protein sequence ID" value="MEY1660760.1"/>
    <property type="molecule type" value="Genomic_DNA"/>
</dbReference>
<feature type="binding site" evidence="4">
    <location>
        <position position="80"/>
    </location>
    <ligand>
        <name>substrate</name>
    </ligand>
</feature>
<comment type="subcellular location">
    <subcellularLocation>
        <location evidence="4">Cytoplasm</location>
    </subcellularLocation>
</comment>
<dbReference type="PANTHER" id="PTHR38683">
    <property type="entry name" value="CHORISMATE PYRUVATE-LYASE"/>
    <property type="match status" value="1"/>
</dbReference>
<dbReference type="SUPFAM" id="SSF64288">
    <property type="entry name" value="Chorismate lyase-like"/>
    <property type="match status" value="1"/>
</dbReference>
<comment type="caution">
    <text evidence="4">Lacks conserved residue(s) required for the propagation of feature annotation.</text>
</comment>
<feature type="binding site" evidence="4">
    <location>
        <position position="118"/>
    </location>
    <ligand>
        <name>substrate</name>
    </ligand>
</feature>
<comment type="function">
    <text evidence="4">Removes the pyruvyl group from chorismate, with concomitant aromatization of the ring, to provide 4-hydroxybenzoate (4HB) for the ubiquinone pathway.</text>
</comment>
<reference evidence="5 6" key="1">
    <citation type="submission" date="2024-07" db="EMBL/GenBank/DDBJ databases">
        <authorList>
            <person name="Ren Q."/>
        </authorList>
    </citation>
    <scope>NUCLEOTIDE SEQUENCE [LARGE SCALE GENOMIC DNA]</scope>
    <source>
        <strain evidence="5 6">REN37</strain>
    </source>
</reference>
<proteinExistence type="inferred from homology"/>
<evidence type="ECO:0000256" key="1">
    <source>
        <dbReference type="ARBA" id="ARBA00022490"/>
    </source>
</evidence>
<dbReference type="RefSeq" id="WP_369454003.1">
    <property type="nucleotide sequence ID" value="NZ_JBGCUO010000001.1"/>
</dbReference>
<keyword evidence="6" id="KW-1185">Reference proteome</keyword>
<organism evidence="5 6">
    <name type="scientific">Isoalcanivorax beigongshangi</name>
    <dbReference type="NCBI Taxonomy" id="3238810"/>
    <lineage>
        <taxon>Bacteria</taxon>
        <taxon>Pseudomonadati</taxon>
        <taxon>Pseudomonadota</taxon>
        <taxon>Gammaproteobacteria</taxon>
        <taxon>Oceanospirillales</taxon>
        <taxon>Alcanivoracaceae</taxon>
        <taxon>Isoalcanivorax</taxon>
    </lineage>
</organism>
<dbReference type="InterPro" id="IPR028978">
    <property type="entry name" value="Chorismate_lyase_/UTRA_dom_sf"/>
</dbReference>
<comment type="similarity">
    <text evidence="4">Belongs to the UbiC family.</text>
</comment>
<dbReference type="EC" id="4.1.3.40" evidence="4"/>
<keyword evidence="1 4" id="KW-0963">Cytoplasm</keyword>
<evidence type="ECO:0000256" key="3">
    <source>
        <dbReference type="ARBA" id="ARBA00023239"/>
    </source>
</evidence>
<dbReference type="Proteomes" id="UP001562065">
    <property type="component" value="Unassembled WGS sequence"/>
</dbReference>
<dbReference type="HAMAP" id="MF_01632">
    <property type="entry name" value="UbiC"/>
    <property type="match status" value="1"/>
</dbReference>
<dbReference type="Gene3D" id="3.40.1410.10">
    <property type="entry name" value="Chorismate lyase-like"/>
    <property type="match status" value="1"/>
</dbReference>
<evidence type="ECO:0000313" key="6">
    <source>
        <dbReference type="Proteomes" id="UP001562065"/>
    </source>
</evidence>
<dbReference type="PANTHER" id="PTHR38683:SF1">
    <property type="entry name" value="CHORISMATE PYRUVATE-LYASE"/>
    <property type="match status" value="1"/>
</dbReference>
<name>A0ABV4ADP4_9GAMM</name>
<sequence length="187" mass="21348">MLTSFRPSPFLPSQLHWQPAQQRRLPPLVRDWLLDTGSLTARLRRHGRFAVRLLQEGISAPTATEARFAGLSARQHARIREVELLLDDQPMVYARSVLPLTSLTGANRVLGHMARRSLGWELFRLPMASRDAVWITEVDGERLPHPQSGEQLWGRESLFRKRGQPILVAEFFLPALWTRVLAETDGE</sequence>
<comment type="caution">
    <text evidence="5">The sequence shown here is derived from an EMBL/GenBank/DDBJ whole genome shotgun (WGS) entry which is preliminary data.</text>
</comment>
<evidence type="ECO:0000256" key="2">
    <source>
        <dbReference type="ARBA" id="ARBA00022688"/>
    </source>
</evidence>
<protein>
    <recommendedName>
        <fullName evidence="4">Probable chorismate pyruvate-lyase</fullName>
        <shortName evidence="4">CL</shortName>
        <shortName evidence="4">CPL</shortName>
        <ecNumber evidence="4">4.1.3.40</ecNumber>
    </recommendedName>
</protein>
<keyword evidence="3 4" id="KW-0456">Lyase</keyword>
<keyword evidence="4" id="KW-0670">Pyruvate</keyword>
<dbReference type="InterPro" id="IPR007440">
    <property type="entry name" value="Chorismate--pyruvate_lyase"/>
</dbReference>
<accession>A0ABV4ADP4</accession>
<gene>
    <name evidence="4" type="primary">ubiC</name>
    <name evidence="5" type="ORF">AB5I84_01195</name>
</gene>
<feature type="binding site" evidence="4">
    <location>
        <position position="170"/>
    </location>
    <ligand>
        <name>substrate</name>
    </ligand>
</feature>
<evidence type="ECO:0000256" key="4">
    <source>
        <dbReference type="HAMAP-Rule" id="MF_01632"/>
    </source>
</evidence>